<dbReference type="Proteomes" id="UP000041254">
    <property type="component" value="Unassembled WGS sequence"/>
</dbReference>
<proteinExistence type="predicted"/>
<dbReference type="AlphaFoldDB" id="A0A0G4G334"/>
<sequence length="289" mass="31843">MGNSTSSTNLPPANRPIRTSRRYPGRRLSPPTKRTYSSRSLPPPRVSSPPVQPATDGDKVVQLGRSRRRQPFCQCIKFRRDRNMAATVGLVNSIIAREINPPGRYVHLINTWGGDPRAIVAIVTIPSLDDGAHLFSLIQLAVNSMEGVLQEWPSKKARPCVVKELVSAGADVNFGQPIWNALDEMDLPLFKALMAGDPQVLSLRPSFARFLGLGDIIRCAVTASDPEVLTWMLNHGMGRHINHARNRRILAEAGRVVADCRREEAGKDKSSIPSARRCIRVLLDHGASL</sequence>
<evidence type="ECO:0000313" key="2">
    <source>
        <dbReference type="EMBL" id="CEM22653.1"/>
    </source>
</evidence>
<reference evidence="2 3" key="1">
    <citation type="submission" date="2014-11" db="EMBL/GenBank/DDBJ databases">
        <authorList>
            <person name="Zhu J."/>
            <person name="Qi W."/>
            <person name="Song R."/>
        </authorList>
    </citation>
    <scope>NUCLEOTIDE SEQUENCE [LARGE SCALE GENOMIC DNA]</scope>
</reference>
<dbReference type="EMBL" id="CDMY01000554">
    <property type="protein sequence ID" value="CEM22653.1"/>
    <property type="molecule type" value="Genomic_DNA"/>
</dbReference>
<feature type="compositionally biased region" description="Pro residues" evidence="1">
    <location>
        <begin position="41"/>
        <end position="52"/>
    </location>
</feature>
<feature type="compositionally biased region" description="Polar residues" evidence="1">
    <location>
        <begin position="1"/>
        <end position="11"/>
    </location>
</feature>
<evidence type="ECO:0000256" key="1">
    <source>
        <dbReference type="SAM" id="MobiDB-lite"/>
    </source>
</evidence>
<protein>
    <submittedName>
        <fullName evidence="2">Uncharacterized protein</fullName>
    </submittedName>
</protein>
<gene>
    <name evidence="2" type="ORF">Vbra_21914</name>
</gene>
<evidence type="ECO:0000313" key="3">
    <source>
        <dbReference type="Proteomes" id="UP000041254"/>
    </source>
</evidence>
<dbReference type="VEuPathDB" id="CryptoDB:Vbra_21914"/>
<accession>A0A0G4G334</accession>
<keyword evidence="3" id="KW-1185">Reference proteome</keyword>
<name>A0A0G4G334_VITBC</name>
<feature type="region of interest" description="Disordered" evidence="1">
    <location>
        <begin position="1"/>
        <end position="58"/>
    </location>
</feature>
<dbReference type="InParanoid" id="A0A0G4G334"/>
<organism evidence="2 3">
    <name type="scientific">Vitrella brassicaformis (strain CCMP3155)</name>
    <dbReference type="NCBI Taxonomy" id="1169540"/>
    <lineage>
        <taxon>Eukaryota</taxon>
        <taxon>Sar</taxon>
        <taxon>Alveolata</taxon>
        <taxon>Colpodellida</taxon>
        <taxon>Vitrellaceae</taxon>
        <taxon>Vitrella</taxon>
    </lineage>
</organism>